<gene>
    <name evidence="3" type="ORF">ACFOD7_04625</name>
</gene>
<evidence type="ECO:0000259" key="2">
    <source>
        <dbReference type="PROSITE" id="PS51781"/>
    </source>
</evidence>
<feature type="domain" description="SH3b" evidence="2">
    <location>
        <begin position="101"/>
        <end position="165"/>
    </location>
</feature>
<protein>
    <submittedName>
        <fullName evidence="3">SH3 domain-containing protein</fullName>
    </submittedName>
</protein>
<dbReference type="Proteomes" id="UP001595557">
    <property type="component" value="Unassembled WGS sequence"/>
</dbReference>
<keyword evidence="4" id="KW-1185">Reference proteome</keyword>
<dbReference type="SMART" id="SM00287">
    <property type="entry name" value="SH3b"/>
    <property type="match status" value="1"/>
</dbReference>
<dbReference type="Pfam" id="PF08239">
    <property type="entry name" value="SH3_3"/>
    <property type="match status" value="1"/>
</dbReference>
<feature type="region of interest" description="Disordered" evidence="1">
    <location>
        <begin position="75"/>
        <end position="96"/>
    </location>
</feature>
<evidence type="ECO:0000313" key="3">
    <source>
        <dbReference type="EMBL" id="MFC3167329.1"/>
    </source>
</evidence>
<proteinExistence type="predicted"/>
<dbReference type="EMBL" id="JBHRTE010000022">
    <property type="protein sequence ID" value="MFC3167329.1"/>
    <property type="molecule type" value="Genomic_DNA"/>
</dbReference>
<reference evidence="4" key="1">
    <citation type="journal article" date="2019" name="Int. J. Syst. Evol. Microbiol.">
        <title>The Global Catalogue of Microorganisms (GCM) 10K type strain sequencing project: providing services to taxonomists for standard genome sequencing and annotation.</title>
        <authorList>
            <consortium name="The Broad Institute Genomics Platform"/>
            <consortium name="The Broad Institute Genome Sequencing Center for Infectious Disease"/>
            <person name="Wu L."/>
            <person name="Ma J."/>
        </authorList>
    </citation>
    <scope>NUCLEOTIDE SEQUENCE [LARGE SCALE GENOMIC DNA]</scope>
    <source>
        <strain evidence="4">KCTC 52239</strain>
    </source>
</reference>
<dbReference type="Gene3D" id="2.30.30.40">
    <property type="entry name" value="SH3 Domains"/>
    <property type="match status" value="1"/>
</dbReference>
<comment type="caution">
    <text evidence="3">The sequence shown here is derived from an EMBL/GenBank/DDBJ whole genome shotgun (WGS) entry which is preliminary data.</text>
</comment>
<accession>A0ABV7IDD8</accession>
<dbReference type="InterPro" id="IPR003646">
    <property type="entry name" value="SH3-like_bac-type"/>
</dbReference>
<dbReference type="RefSeq" id="WP_207468188.1">
    <property type="nucleotide sequence ID" value="NZ_JAFNAW010000019.1"/>
</dbReference>
<evidence type="ECO:0000313" key="4">
    <source>
        <dbReference type="Proteomes" id="UP001595557"/>
    </source>
</evidence>
<dbReference type="PROSITE" id="PS51781">
    <property type="entry name" value="SH3B"/>
    <property type="match status" value="1"/>
</dbReference>
<organism evidence="3 4">
    <name type="scientific">Paracoccus fontiphilus</name>
    <dbReference type="NCBI Taxonomy" id="1815556"/>
    <lineage>
        <taxon>Bacteria</taxon>
        <taxon>Pseudomonadati</taxon>
        <taxon>Pseudomonadota</taxon>
        <taxon>Alphaproteobacteria</taxon>
        <taxon>Rhodobacterales</taxon>
        <taxon>Paracoccaceae</taxon>
        <taxon>Paracoccus</taxon>
    </lineage>
</organism>
<name>A0ABV7IDD8_9RHOB</name>
<sequence>MIRLVALLLATLAGLFLVLSVWGDGNLRAERRPAPQPIAQDAGTALPDLSAPPPQEQVAPAAVVQATTQTPQQVQRFPGPALRPSPEHAGASAARQAVPDGPVLYVTGDRVNMRAGPSTGDRVVAALGRGTAVQPLGPTDAEWVNLRDGNGRVGYVAGRFLSATAP</sequence>
<evidence type="ECO:0000256" key="1">
    <source>
        <dbReference type="SAM" id="MobiDB-lite"/>
    </source>
</evidence>